<dbReference type="EMBL" id="KB469297">
    <property type="protein sequence ID" value="EPQ59715.1"/>
    <property type="molecule type" value="Genomic_DNA"/>
</dbReference>
<dbReference type="HOGENOM" id="CLU_1964763_0_0_1"/>
<accession>S7RXQ4</accession>
<gene>
    <name evidence="1" type="ORF">GLOTRDRAFT_12938</name>
</gene>
<dbReference type="GeneID" id="19301915"/>
<name>S7RXQ4_GLOTA</name>
<sequence length="128" mass="14475">VGTGQALLKVTQFSQMLSNETTDKTTLRYWKDAVTTWFGSKAQFRFTLWKDNQRNEAKPFVIGPPILPRFFLVTHQSGVKAMSINMEGANERLYNYQASVVESPAASWTFRYTNGYVVTLRGALSVVV</sequence>
<organism evidence="1 2">
    <name type="scientific">Gloeophyllum trabeum (strain ATCC 11539 / FP-39264 / Madison 617)</name>
    <name type="common">Brown rot fungus</name>
    <dbReference type="NCBI Taxonomy" id="670483"/>
    <lineage>
        <taxon>Eukaryota</taxon>
        <taxon>Fungi</taxon>
        <taxon>Dikarya</taxon>
        <taxon>Basidiomycota</taxon>
        <taxon>Agaricomycotina</taxon>
        <taxon>Agaricomycetes</taxon>
        <taxon>Gloeophyllales</taxon>
        <taxon>Gloeophyllaceae</taxon>
        <taxon>Gloeophyllum</taxon>
    </lineage>
</organism>
<proteinExistence type="predicted"/>
<feature type="non-terminal residue" evidence="1">
    <location>
        <position position="128"/>
    </location>
</feature>
<dbReference type="OMA" id="NHAVVEC"/>
<dbReference type="eggNOG" id="ENOG502S0PM">
    <property type="taxonomic scope" value="Eukaryota"/>
</dbReference>
<dbReference type="Proteomes" id="UP000030669">
    <property type="component" value="Unassembled WGS sequence"/>
</dbReference>
<dbReference type="Pfam" id="PF01803">
    <property type="entry name" value="LIM_bind"/>
    <property type="match status" value="1"/>
</dbReference>
<evidence type="ECO:0000313" key="1">
    <source>
        <dbReference type="EMBL" id="EPQ59715.1"/>
    </source>
</evidence>
<reference evidence="1 2" key="1">
    <citation type="journal article" date="2012" name="Science">
        <title>The Paleozoic origin of enzymatic lignin decomposition reconstructed from 31 fungal genomes.</title>
        <authorList>
            <person name="Floudas D."/>
            <person name="Binder M."/>
            <person name="Riley R."/>
            <person name="Barry K."/>
            <person name="Blanchette R.A."/>
            <person name="Henrissat B."/>
            <person name="Martinez A.T."/>
            <person name="Otillar R."/>
            <person name="Spatafora J.W."/>
            <person name="Yadav J.S."/>
            <person name="Aerts A."/>
            <person name="Benoit I."/>
            <person name="Boyd A."/>
            <person name="Carlson A."/>
            <person name="Copeland A."/>
            <person name="Coutinho P.M."/>
            <person name="de Vries R.P."/>
            <person name="Ferreira P."/>
            <person name="Findley K."/>
            <person name="Foster B."/>
            <person name="Gaskell J."/>
            <person name="Glotzer D."/>
            <person name="Gorecki P."/>
            <person name="Heitman J."/>
            <person name="Hesse C."/>
            <person name="Hori C."/>
            <person name="Igarashi K."/>
            <person name="Jurgens J.A."/>
            <person name="Kallen N."/>
            <person name="Kersten P."/>
            <person name="Kohler A."/>
            <person name="Kuees U."/>
            <person name="Kumar T.K.A."/>
            <person name="Kuo A."/>
            <person name="LaButti K."/>
            <person name="Larrondo L.F."/>
            <person name="Lindquist E."/>
            <person name="Ling A."/>
            <person name="Lombard V."/>
            <person name="Lucas S."/>
            <person name="Lundell T."/>
            <person name="Martin R."/>
            <person name="McLaughlin D.J."/>
            <person name="Morgenstern I."/>
            <person name="Morin E."/>
            <person name="Murat C."/>
            <person name="Nagy L.G."/>
            <person name="Nolan M."/>
            <person name="Ohm R.A."/>
            <person name="Patyshakuliyeva A."/>
            <person name="Rokas A."/>
            <person name="Ruiz-Duenas F.J."/>
            <person name="Sabat G."/>
            <person name="Salamov A."/>
            <person name="Samejima M."/>
            <person name="Schmutz J."/>
            <person name="Slot J.C."/>
            <person name="St John F."/>
            <person name="Stenlid J."/>
            <person name="Sun H."/>
            <person name="Sun S."/>
            <person name="Syed K."/>
            <person name="Tsang A."/>
            <person name="Wiebenga A."/>
            <person name="Young D."/>
            <person name="Pisabarro A."/>
            <person name="Eastwood D.C."/>
            <person name="Martin F."/>
            <person name="Cullen D."/>
            <person name="Grigoriev I.V."/>
            <person name="Hibbett D.S."/>
        </authorList>
    </citation>
    <scope>NUCLEOTIDE SEQUENCE [LARGE SCALE GENOMIC DNA]</scope>
    <source>
        <strain evidence="1 2">ATCC 11539</strain>
    </source>
</reference>
<protein>
    <submittedName>
        <fullName evidence="1">Uncharacterized protein</fullName>
    </submittedName>
</protein>
<dbReference type="OrthoDB" id="774557at2759"/>
<dbReference type="RefSeq" id="XP_007861615.1">
    <property type="nucleotide sequence ID" value="XM_007863424.1"/>
</dbReference>
<evidence type="ECO:0000313" key="2">
    <source>
        <dbReference type="Proteomes" id="UP000030669"/>
    </source>
</evidence>
<dbReference type="KEGG" id="gtr:GLOTRDRAFT_12938"/>
<dbReference type="InterPro" id="IPR029005">
    <property type="entry name" value="LIM-bd/SEUSS"/>
</dbReference>
<keyword evidence="2" id="KW-1185">Reference proteome</keyword>
<feature type="non-terminal residue" evidence="1">
    <location>
        <position position="1"/>
    </location>
</feature>
<dbReference type="AlphaFoldDB" id="S7RXQ4"/>